<keyword evidence="3" id="KW-1185">Reference proteome</keyword>
<dbReference type="AlphaFoldDB" id="A0A564ZH01"/>
<feature type="compositionally biased region" description="Basic and acidic residues" evidence="1">
    <location>
        <begin position="99"/>
        <end position="112"/>
    </location>
</feature>
<dbReference type="Proteomes" id="UP000334340">
    <property type="component" value="Unassembled WGS sequence"/>
</dbReference>
<sequence>MMRQVTGWLSIRSLLLGIAVVIAFPAAGWAHGVVGKRWFPSTLAVEDPFVSDELSTVVEHIRDPHALETEIEMELTKRLTPNLAIGIGGTRSIIRPRGGHGEEGEEHDHEEATGTSHGWQNPEFMLRYQFIRDPKREIAATAALNVSPGGVGNRSVGRLSGTTVSPALQIGKGFGDLPDWAEWLKPVAVTTSLGFDLRTNRNDREEDAQHAFAWGVTVMYSVPYLQSFVRDVGLPWPLNRVFPIVEFNGETLISGPEKGSHTAFANPGLIWAGRYMQLGVEAKIPLNNTSGSSVGVLGMVHFFLDDIAPDIFTWTPFHGVLGPQTLPR</sequence>
<feature type="region of interest" description="Disordered" evidence="1">
    <location>
        <begin position="90"/>
        <end position="118"/>
    </location>
</feature>
<evidence type="ECO:0000256" key="1">
    <source>
        <dbReference type="SAM" id="MobiDB-lite"/>
    </source>
</evidence>
<name>A0A564ZH01_9BACT</name>
<protein>
    <submittedName>
        <fullName evidence="2">Uncharacterized protein</fullName>
    </submittedName>
</protein>
<gene>
    <name evidence="2" type="ORF">MELA_00972</name>
</gene>
<evidence type="ECO:0000313" key="3">
    <source>
        <dbReference type="Proteomes" id="UP000334340"/>
    </source>
</evidence>
<proteinExistence type="predicted"/>
<reference evidence="2 3" key="1">
    <citation type="submission" date="2019-07" db="EMBL/GenBank/DDBJ databases">
        <authorList>
            <person name="Cremers G."/>
        </authorList>
    </citation>
    <scope>NUCLEOTIDE SEQUENCE [LARGE SCALE GENOMIC DNA]</scope>
</reference>
<evidence type="ECO:0000313" key="2">
    <source>
        <dbReference type="EMBL" id="VUZ84599.1"/>
    </source>
</evidence>
<organism evidence="2 3">
    <name type="scientific">Candidatus Methylomirabilis lanthanidiphila</name>
    <dbReference type="NCBI Taxonomy" id="2211376"/>
    <lineage>
        <taxon>Bacteria</taxon>
        <taxon>Candidatus Methylomirabilota</taxon>
        <taxon>Candidatus Methylomirabilia</taxon>
        <taxon>Candidatus Methylomirabilales</taxon>
        <taxon>Candidatus Methylomirabilaceae</taxon>
        <taxon>Candidatus Methylomirabilis</taxon>
    </lineage>
</organism>
<accession>A0A564ZH01</accession>
<dbReference type="EMBL" id="CABIKM010000015">
    <property type="protein sequence ID" value="VUZ84599.1"/>
    <property type="molecule type" value="Genomic_DNA"/>
</dbReference>